<dbReference type="AlphaFoldDB" id="A0A7I8VAQ2"/>
<evidence type="ECO:0000256" key="1">
    <source>
        <dbReference type="ARBA" id="ARBA00007261"/>
    </source>
</evidence>
<dbReference type="InterPro" id="IPR050626">
    <property type="entry name" value="Peptidase_M16"/>
</dbReference>
<dbReference type="Proteomes" id="UP000549394">
    <property type="component" value="Unassembled WGS sequence"/>
</dbReference>
<keyword evidence="4" id="KW-0378">Hydrolase</keyword>
<keyword evidence="13" id="KW-1185">Reference proteome</keyword>
<dbReference type="FunFam" id="3.30.830.10:FF:000005">
    <property type="entry name" value="nardilysin isoform X1"/>
    <property type="match status" value="1"/>
</dbReference>
<proteinExistence type="inferred from homology"/>
<feature type="region of interest" description="Disordered" evidence="8">
    <location>
        <begin position="990"/>
        <end position="1024"/>
    </location>
</feature>
<evidence type="ECO:0000259" key="11">
    <source>
        <dbReference type="Pfam" id="PF16187"/>
    </source>
</evidence>
<dbReference type="InterPro" id="IPR032632">
    <property type="entry name" value="Peptidase_M16_M"/>
</dbReference>
<feature type="compositionally biased region" description="Basic and acidic residues" evidence="8">
    <location>
        <begin position="990"/>
        <end position="1004"/>
    </location>
</feature>
<dbReference type="PANTHER" id="PTHR43690:SF18">
    <property type="entry name" value="INSULIN-DEGRADING ENZYME-RELATED"/>
    <property type="match status" value="1"/>
</dbReference>
<evidence type="ECO:0000256" key="7">
    <source>
        <dbReference type="RuleBase" id="RU004447"/>
    </source>
</evidence>
<evidence type="ECO:0000313" key="12">
    <source>
        <dbReference type="EMBL" id="CAD5112281.1"/>
    </source>
</evidence>
<reference evidence="12 13" key="1">
    <citation type="submission" date="2020-08" db="EMBL/GenBank/DDBJ databases">
        <authorList>
            <person name="Hejnol A."/>
        </authorList>
    </citation>
    <scope>NUCLEOTIDE SEQUENCE [LARGE SCALE GENOMIC DNA]</scope>
</reference>
<evidence type="ECO:0000256" key="4">
    <source>
        <dbReference type="ARBA" id="ARBA00022801"/>
    </source>
</evidence>
<dbReference type="GO" id="GO:0006508">
    <property type="term" value="P:proteolysis"/>
    <property type="evidence" value="ECO:0007669"/>
    <property type="project" value="UniProtKB-KW"/>
</dbReference>
<name>A0A7I8VAQ2_9ANNE</name>
<evidence type="ECO:0000256" key="3">
    <source>
        <dbReference type="ARBA" id="ARBA00022723"/>
    </source>
</evidence>
<dbReference type="Pfam" id="PF05193">
    <property type="entry name" value="Peptidase_M16_C"/>
    <property type="match status" value="2"/>
</dbReference>
<dbReference type="PROSITE" id="PS00143">
    <property type="entry name" value="INSULINASE"/>
    <property type="match status" value="1"/>
</dbReference>
<dbReference type="OrthoDB" id="4953at2759"/>
<comment type="caution">
    <text evidence="12">The sequence shown here is derived from an EMBL/GenBank/DDBJ whole genome shotgun (WGS) entry which is preliminary data.</text>
</comment>
<comment type="similarity">
    <text evidence="1 7">Belongs to the peptidase M16 family.</text>
</comment>
<keyword evidence="5" id="KW-0862">Zinc</keyword>
<feature type="compositionally biased region" description="Polar residues" evidence="8">
    <location>
        <begin position="1005"/>
        <end position="1015"/>
    </location>
</feature>
<gene>
    <name evidence="12" type="ORF">DGYR_LOCUS1457</name>
</gene>
<dbReference type="InterPro" id="IPR001431">
    <property type="entry name" value="Pept_M16_Zn_BS"/>
</dbReference>
<evidence type="ECO:0000256" key="8">
    <source>
        <dbReference type="SAM" id="MobiDB-lite"/>
    </source>
</evidence>
<keyword evidence="3" id="KW-0479">Metal-binding</keyword>
<feature type="domain" description="Peptidase M16 C-terminal" evidence="10">
    <location>
        <begin position="224"/>
        <end position="408"/>
    </location>
</feature>
<dbReference type="SUPFAM" id="SSF63411">
    <property type="entry name" value="LuxS/MPP-like metallohydrolase"/>
    <property type="match status" value="4"/>
</dbReference>
<evidence type="ECO:0000259" key="10">
    <source>
        <dbReference type="Pfam" id="PF05193"/>
    </source>
</evidence>
<evidence type="ECO:0000256" key="2">
    <source>
        <dbReference type="ARBA" id="ARBA00022670"/>
    </source>
</evidence>
<dbReference type="InterPro" id="IPR011765">
    <property type="entry name" value="Pept_M16_N"/>
</dbReference>
<dbReference type="GO" id="GO:0004222">
    <property type="term" value="F:metalloendopeptidase activity"/>
    <property type="evidence" value="ECO:0007669"/>
    <property type="project" value="InterPro"/>
</dbReference>
<keyword evidence="6" id="KW-0482">Metalloprotease</keyword>
<dbReference type="FunFam" id="3.30.830.10:FF:000027">
    <property type="entry name" value="nardilysin isoform X1"/>
    <property type="match status" value="1"/>
</dbReference>
<dbReference type="InterPro" id="IPR011249">
    <property type="entry name" value="Metalloenz_LuxS/M16"/>
</dbReference>
<dbReference type="EMBL" id="CAJFCJ010000002">
    <property type="protein sequence ID" value="CAD5112281.1"/>
    <property type="molecule type" value="Genomic_DNA"/>
</dbReference>
<feature type="domain" description="Peptidase M16 middle/third" evidence="11">
    <location>
        <begin position="414"/>
        <end position="686"/>
    </location>
</feature>
<dbReference type="InterPro" id="IPR007863">
    <property type="entry name" value="Peptidase_M16_C"/>
</dbReference>
<dbReference type="Pfam" id="PF00675">
    <property type="entry name" value="Peptidase_M16"/>
    <property type="match status" value="1"/>
</dbReference>
<protein>
    <submittedName>
        <fullName evidence="12">DgyrCDS1510</fullName>
    </submittedName>
</protein>
<organism evidence="12 13">
    <name type="scientific">Dimorphilus gyrociliatus</name>
    <dbReference type="NCBI Taxonomy" id="2664684"/>
    <lineage>
        <taxon>Eukaryota</taxon>
        <taxon>Metazoa</taxon>
        <taxon>Spiralia</taxon>
        <taxon>Lophotrochozoa</taxon>
        <taxon>Annelida</taxon>
        <taxon>Polychaeta</taxon>
        <taxon>Polychaeta incertae sedis</taxon>
        <taxon>Dinophilidae</taxon>
        <taxon>Dimorphilus</taxon>
    </lineage>
</organism>
<accession>A0A7I8VAQ2</accession>
<evidence type="ECO:0000259" key="9">
    <source>
        <dbReference type="Pfam" id="PF00675"/>
    </source>
</evidence>
<evidence type="ECO:0000313" key="13">
    <source>
        <dbReference type="Proteomes" id="UP000549394"/>
    </source>
</evidence>
<evidence type="ECO:0000256" key="6">
    <source>
        <dbReference type="ARBA" id="ARBA00023049"/>
    </source>
</evidence>
<dbReference type="PANTHER" id="PTHR43690">
    <property type="entry name" value="NARDILYSIN"/>
    <property type="match status" value="1"/>
</dbReference>
<evidence type="ECO:0000256" key="5">
    <source>
        <dbReference type="ARBA" id="ARBA00022833"/>
    </source>
</evidence>
<dbReference type="Gene3D" id="3.30.830.10">
    <property type="entry name" value="Metalloenzyme, LuxS/M16 peptidase-like"/>
    <property type="match status" value="4"/>
</dbReference>
<sequence length="1080" mass="124338">MKKAYRASSQSNNAKIIPLEIEKSPNDRRKYRAIKLENGIKCLLCCDAYSGDGEQAPDPKKITNEQDDKLAAAALCVGIGSFCDPVEVPGLAHFMEHMVFMGSEKYPEENAFDVFIKRNGGSTNAHTEYEHTTFFFDVMPNKFREALDRFSQFFISPLFREHSIDREIEAIDNEFQMALPTERCRKEQLFCLMANKGHPISKFMWGNHKTLRDIPAKREINVHKALKDFHSTFYSAGHMTVCLQAKYSLDVLQKWAIECFSLIPNNNKPKPSFNHLPPPYDTDEFRKLYKYVPAKNVHMLEVTWALPCMIEHYKTKPLYYISWLIGHEGEGSLLSYLKKKLWATGISTWGGSYGAWEHNSTGAIFYITIALTEDGLTHMHGVMLALFSYIAMLKSQGPCLEVFRQIKTIQQNDFNLQDDGDPCEHVEMLSEAMQYYSLKDIITGDQLMRTYNPDIISSCINMLTATDCNICLGSRSFASACDLTEVWCGTKYSCNKIGQDIIEKWQNVKPHKDFHFPDKNPFIATDFRIRVPDSPDTGLPVLISQTNFSCSYYKKDNLYLMPRGYIMVMIRSPVVGDSSKNMALLDLWMLILNDVLSEKAYGATAAQLAFSINATFSGIEIKLRGFNHQLPLLFQLIVDTIDNMKGHVEESLFIAKKEQLLRSYYNFFFKPAKLNNDIRLSILQDPFISCVWRRQILPNLTLKDLHNFQKSYFDQVYFEMLFVGNLRAAEAKEMEAYICRKLGRSKPFNPKDRIYQRVRELPNNETFCRVLNFNKEDQNCVITNYYQHGPANLKDSVTNELLVNCMEEPCFDILRTREQLGYQVFVTDRVTSGALGFSVTVNSMATKFDMIKLDSRIEMFLREVIKLLSKMSSKEFKNQVSSLVTVKRINEDSHMGEEAERYWAEIVTGALKFDRLNKELETMQKLNLNDVISWLTDHVLPQGSHRRKLSIQVTQRSPLNNETKISNNYQNRIVNGVKIVTDALKMRRTDIRDDHDRNRSDSKVKNTSTAKNSLGSGPKNVDIGPITEQLLSSEDSDDYNKDKVYELTFLPIREINENKVILNIHKFKEKLNLYPVLKIL</sequence>
<dbReference type="GO" id="GO:0046872">
    <property type="term" value="F:metal ion binding"/>
    <property type="evidence" value="ECO:0007669"/>
    <property type="project" value="UniProtKB-KW"/>
</dbReference>
<dbReference type="Pfam" id="PF16187">
    <property type="entry name" value="Peptidase_M16_M"/>
    <property type="match status" value="1"/>
</dbReference>
<feature type="domain" description="Peptidase M16 N-terminal" evidence="9">
    <location>
        <begin position="65"/>
        <end position="178"/>
    </location>
</feature>
<keyword evidence="2" id="KW-0645">Protease</keyword>
<feature type="domain" description="Peptidase M16 C-terminal" evidence="10">
    <location>
        <begin position="699"/>
        <end position="882"/>
    </location>
</feature>